<feature type="domain" description="Enoyl reductase (ER)" evidence="1">
    <location>
        <begin position="13"/>
        <end position="337"/>
    </location>
</feature>
<dbReference type="RefSeq" id="WP_228551803.1">
    <property type="nucleotide sequence ID" value="NZ_BIMM01000045.1"/>
</dbReference>
<dbReference type="GO" id="GO:0004022">
    <property type="term" value="F:alcohol dehydrogenase (NAD+) activity"/>
    <property type="evidence" value="ECO:0007669"/>
    <property type="project" value="UniProtKB-EC"/>
</dbReference>
<dbReference type="CDD" id="cd08276">
    <property type="entry name" value="MDR7"/>
    <property type="match status" value="1"/>
</dbReference>
<dbReference type="PANTHER" id="PTHR45033:SF2">
    <property type="entry name" value="ZINC-TYPE ALCOHOL DEHYDROGENASE-LIKE PROTEIN C1773.06C"/>
    <property type="match status" value="1"/>
</dbReference>
<dbReference type="InterPro" id="IPR013154">
    <property type="entry name" value="ADH-like_N"/>
</dbReference>
<gene>
    <name evidence="2" type="ORF">B8V81_2732</name>
</gene>
<keyword evidence="2" id="KW-0560">Oxidoreductase</keyword>
<dbReference type="SMART" id="SM00829">
    <property type="entry name" value="PKS_ER"/>
    <property type="match status" value="1"/>
</dbReference>
<organism evidence="2 3">
    <name type="scientific">Paenibacillus pasadenensis</name>
    <dbReference type="NCBI Taxonomy" id="217090"/>
    <lineage>
        <taxon>Bacteria</taxon>
        <taxon>Bacillati</taxon>
        <taxon>Bacillota</taxon>
        <taxon>Bacilli</taxon>
        <taxon>Bacillales</taxon>
        <taxon>Paenibacillaceae</taxon>
        <taxon>Paenibacillus</taxon>
    </lineage>
</organism>
<dbReference type="InterPro" id="IPR011032">
    <property type="entry name" value="GroES-like_sf"/>
</dbReference>
<dbReference type="PANTHER" id="PTHR45033">
    <property type="match status" value="1"/>
</dbReference>
<evidence type="ECO:0000259" key="1">
    <source>
        <dbReference type="SMART" id="SM00829"/>
    </source>
</evidence>
<dbReference type="SUPFAM" id="SSF51735">
    <property type="entry name" value="NAD(P)-binding Rossmann-fold domains"/>
    <property type="match status" value="1"/>
</dbReference>
<dbReference type="InterPro" id="IPR036291">
    <property type="entry name" value="NAD(P)-bd_dom_sf"/>
</dbReference>
<evidence type="ECO:0000313" key="2">
    <source>
        <dbReference type="EMBL" id="PLT44301.1"/>
    </source>
</evidence>
<accession>A0A2N5N1T6</accession>
<sequence>MTMKALQLQGKLGMEGVSLASRSIPEPGPGEALVRIRAVSLNARDAGFIEGVYGWDLAQPLVLGSDAVGEIMRLGPGTSRFAVGERVSGIFFQEWISGEVTVESRASSLGGPLDGVFSEYRVFPEQSLVAVPAYLSDAEAAALPCAAVTARQAIVEEGRVKAGDTVVVQGTGGVAVFALQLAKLQGARVIVLSSREDKLQRARELGADEGINYREHPEWEREVLRLTGGRGADHVLDVGGADTLNRSVESLRQGGRISLVGLLSGGAVEGFRIVPAIQHRARLQAVSVGSRDMFEAMIRALEQHRLRPAIDRVYPLERYEEAFARLTAGEHVGKIVLEQHRLRPLPSTAASEADKAAKKATKKLLRRKIALP</sequence>
<dbReference type="EC" id="1.1.1.1" evidence="2"/>
<proteinExistence type="predicted"/>
<dbReference type="SUPFAM" id="SSF50129">
    <property type="entry name" value="GroES-like"/>
    <property type="match status" value="1"/>
</dbReference>
<dbReference type="Pfam" id="PF08240">
    <property type="entry name" value="ADH_N"/>
    <property type="match status" value="1"/>
</dbReference>
<dbReference type="Proteomes" id="UP000234789">
    <property type="component" value="Unassembled WGS sequence"/>
</dbReference>
<dbReference type="Pfam" id="PF00107">
    <property type="entry name" value="ADH_zinc_N"/>
    <property type="match status" value="1"/>
</dbReference>
<dbReference type="AlphaFoldDB" id="A0A2N5N1T6"/>
<dbReference type="InterPro" id="IPR052711">
    <property type="entry name" value="Zinc_ADH-like"/>
</dbReference>
<name>A0A2N5N1T6_9BACL</name>
<dbReference type="Gene3D" id="3.90.180.10">
    <property type="entry name" value="Medium-chain alcohol dehydrogenases, catalytic domain"/>
    <property type="match status" value="1"/>
</dbReference>
<evidence type="ECO:0000313" key="3">
    <source>
        <dbReference type="Proteomes" id="UP000234789"/>
    </source>
</evidence>
<dbReference type="Gene3D" id="3.40.50.720">
    <property type="entry name" value="NAD(P)-binding Rossmann-like Domain"/>
    <property type="match status" value="1"/>
</dbReference>
<dbReference type="InterPro" id="IPR020843">
    <property type="entry name" value="ER"/>
</dbReference>
<reference evidence="2 3" key="1">
    <citation type="submission" date="2017-05" db="EMBL/GenBank/DDBJ databases">
        <title>Functional genome analysis of Paenibacillus pasadenensis strain R16: insights on endophytic life style and antifungal activity.</title>
        <authorList>
            <person name="Passera A."/>
            <person name="Marcolungo L."/>
            <person name="Casati P."/>
            <person name="Brasca M."/>
            <person name="Quaglino F."/>
            <person name="Delledonne M."/>
        </authorList>
    </citation>
    <scope>NUCLEOTIDE SEQUENCE [LARGE SCALE GENOMIC DNA]</scope>
    <source>
        <strain evidence="2 3">R16</strain>
    </source>
</reference>
<comment type="caution">
    <text evidence="2">The sequence shown here is derived from an EMBL/GenBank/DDBJ whole genome shotgun (WGS) entry which is preliminary data.</text>
</comment>
<dbReference type="InterPro" id="IPR013149">
    <property type="entry name" value="ADH-like_C"/>
</dbReference>
<dbReference type="EMBL" id="NFEZ01000004">
    <property type="protein sequence ID" value="PLT44301.1"/>
    <property type="molecule type" value="Genomic_DNA"/>
</dbReference>
<keyword evidence="3" id="KW-1185">Reference proteome</keyword>
<protein>
    <submittedName>
        <fullName evidence="2">Alcohol dehydrogenase</fullName>
        <ecNumber evidence="2">1.1.1.1</ecNumber>
    </submittedName>
</protein>